<name>A0ACC6Q0H8_9ACTN</name>
<dbReference type="EMBL" id="JBBKAJ010000022">
    <property type="protein sequence ID" value="MEJ8637129.1"/>
    <property type="molecule type" value="Genomic_DNA"/>
</dbReference>
<keyword evidence="2" id="KW-1185">Reference proteome</keyword>
<accession>A0ACC6Q0H8</accession>
<reference evidence="1" key="1">
    <citation type="submission" date="2024-03" db="EMBL/GenBank/DDBJ databases">
        <title>Novel Streptomyces species of biotechnological and ecological value are a feature of Machair soil.</title>
        <authorList>
            <person name="Prole J.R."/>
            <person name="Goodfellow M."/>
            <person name="Allenby N."/>
            <person name="Ward A.C."/>
        </authorList>
    </citation>
    <scope>NUCLEOTIDE SEQUENCE</scope>
    <source>
        <strain evidence="1">MS2.AVA.5</strain>
    </source>
</reference>
<comment type="caution">
    <text evidence="1">The sequence shown here is derived from an EMBL/GenBank/DDBJ whole genome shotgun (WGS) entry which is preliminary data.</text>
</comment>
<evidence type="ECO:0000313" key="1">
    <source>
        <dbReference type="EMBL" id="MEJ8637129.1"/>
    </source>
</evidence>
<protein>
    <submittedName>
        <fullName evidence="1">Phosphotransferase</fullName>
    </submittedName>
</protein>
<organism evidence="1 2">
    <name type="scientific">Streptomyces achmelvichensis</name>
    <dbReference type="NCBI Taxonomy" id="3134111"/>
    <lineage>
        <taxon>Bacteria</taxon>
        <taxon>Bacillati</taxon>
        <taxon>Actinomycetota</taxon>
        <taxon>Actinomycetes</taxon>
        <taxon>Kitasatosporales</taxon>
        <taxon>Streptomycetaceae</taxon>
        <taxon>Streptomyces</taxon>
    </lineage>
</organism>
<gene>
    <name evidence="1" type="ORF">WKI67_27570</name>
</gene>
<dbReference type="Proteomes" id="UP001377168">
    <property type="component" value="Unassembled WGS sequence"/>
</dbReference>
<evidence type="ECO:0000313" key="2">
    <source>
        <dbReference type="Proteomes" id="UP001377168"/>
    </source>
</evidence>
<sequence length="355" mass="38180">MAVPFGDRLRDELGPPRRARLLDSSPRSAVWRVELPDGTVAVVKQLVADEAAGEATGAAADAAADERYRREITALRSAGRVRPAVVPRLLGTDPDARVLVLEHVEHRTPREGWQIAYAQGLARLHAAATGDETELPRWTGPGEPDATAFLAFARRLGATVSAAAEDELGALVHRLGTPAARSALLHGDPCPGNDLHTPDGIRFVDFEQACLGNGLMELAYLRIGFPTCWCVTDAAEPLLSEAEEMYRTTWRAATGTEVAGDLADACAGWLIRGDALVERARRGTVDRLARAVDEDWKWGTVTARERLLHRLGVVAGMAGGHEALGALGALAGDLRDRVRGRWPRLGTVPTRRPSS</sequence>
<proteinExistence type="predicted"/>